<evidence type="ECO:0000256" key="1">
    <source>
        <dbReference type="SAM" id="SignalP"/>
    </source>
</evidence>
<comment type="caution">
    <text evidence="2">The sequence shown here is derived from an EMBL/GenBank/DDBJ whole genome shotgun (WGS) entry which is preliminary data.</text>
</comment>
<organism evidence="2 3">
    <name type="scientific">Plakobranchus ocellatus</name>
    <dbReference type="NCBI Taxonomy" id="259542"/>
    <lineage>
        <taxon>Eukaryota</taxon>
        <taxon>Metazoa</taxon>
        <taxon>Spiralia</taxon>
        <taxon>Lophotrochozoa</taxon>
        <taxon>Mollusca</taxon>
        <taxon>Gastropoda</taxon>
        <taxon>Heterobranchia</taxon>
        <taxon>Euthyneura</taxon>
        <taxon>Panpulmonata</taxon>
        <taxon>Sacoglossa</taxon>
        <taxon>Placobranchoidea</taxon>
        <taxon>Plakobranchidae</taxon>
        <taxon>Plakobranchus</taxon>
    </lineage>
</organism>
<protein>
    <submittedName>
        <fullName evidence="2">Uncharacterized protein</fullName>
    </submittedName>
</protein>
<accession>A0AAV3Y0L1</accession>
<feature type="signal peptide" evidence="1">
    <location>
        <begin position="1"/>
        <end position="19"/>
    </location>
</feature>
<dbReference type="EMBL" id="BLXT01000298">
    <property type="protein sequence ID" value="GFN75802.1"/>
    <property type="molecule type" value="Genomic_DNA"/>
</dbReference>
<feature type="chain" id="PRO_5043719123" evidence="1">
    <location>
        <begin position="20"/>
        <end position="176"/>
    </location>
</feature>
<proteinExistence type="predicted"/>
<dbReference type="AlphaFoldDB" id="A0AAV3Y0L1"/>
<gene>
    <name evidence="2" type="ORF">PoB_000230800</name>
</gene>
<dbReference type="Proteomes" id="UP000735302">
    <property type="component" value="Unassembled WGS sequence"/>
</dbReference>
<evidence type="ECO:0000313" key="3">
    <source>
        <dbReference type="Proteomes" id="UP000735302"/>
    </source>
</evidence>
<evidence type="ECO:0000313" key="2">
    <source>
        <dbReference type="EMBL" id="GFN75802.1"/>
    </source>
</evidence>
<reference evidence="2 3" key="1">
    <citation type="journal article" date="2021" name="Elife">
        <title>Chloroplast acquisition without the gene transfer in kleptoplastic sea slugs, Plakobranchus ocellatus.</title>
        <authorList>
            <person name="Maeda T."/>
            <person name="Takahashi S."/>
            <person name="Yoshida T."/>
            <person name="Shimamura S."/>
            <person name="Takaki Y."/>
            <person name="Nagai Y."/>
            <person name="Toyoda A."/>
            <person name="Suzuki Y."/>
            <person name="Arimoto A."/>
            <person name="Ishii H."/>
            <person name="Satoh N."/>
            <person name="Nishiyama T."/>
            <person name="Hasebe M."/>
            <person name="Maruyama T."/>
            <person name="Minagawa J."/>
            <person name="Obokata J."/>
            <person name="Shigenobu S."/>
        </authorList>
    </citation>
    <scope>NUCLEOTIDE SEQUENCE [LARGE SCALE GENOMIC DNA]</scope>
</reference>
<keyword evidence="3" id="KW-1185">Reference proteome</keyword>
<keyword evidence="1" id="KW-0732">Signal</keyword>
<sequence length="176" mass="19154">MTPPLAYFLLLLVATQGETQLDQVTGNSSSGCDKSFPEQHHHDITPLLQRSTAACTEGLLSPSPFLQTPSSNFQEKCDANFTQGFDNYPATGASNGKTLSEYSALDLAEDYFCDPSSSYCPPLFSGPNNAHPVVVTRKDIILSRDVTALTLNLVLDVELGLQRRSTGVIEVPQFKR</sequence>
<name>A0AAV3Y0L1_9GAST</name>